<proteinExistence type="predicted"/>
<dbReference type="EMBL" id="SLWR01000013">
    <property type="protein sequence ID" value="TCO42463.1"/>
    <property type="molecule type" value="Genomic_DNA"/>
</dbReference>
<keyword evidence="1" id="KW-0812">Transmembrane</keyword>
<keyword evidence="1" id="KW-1133">Transmembrane helix</keyword>
<dbReference type="AlphaFoldDB" id="A0A4R2ICZ9"/>
<dbReference type="Proteomes" id="UP000295573">
    <property type="component" value="Unassembled WGS sequence"/>
</dbReference>
<reference evidence="2 3" key="1">
    <citation type="journal article" date="2015" name="Stand. Genomic Sci.">
        <title>Genomic Encyclopedia of Bacterial and Archaeal Type Strains, Phase III: the genomes of soil and plant-associated and newly described type strains.</title>
        <authorList>
            <person name="Whitman W.B."/>
            <person name="Woyke T."/>
            <person name="Klenk H.P."/>
            <person name="Zhou Y."/>
            <person name="Lilburn T.G."/>
            <person name="Beck B.J."/>
            <person name="De Vos P."/>
            <person name="Vandamme P."/>
            <person name="Eisen J.A."/>
            <person name="Garrity G."/>
            <person name="Hugenholtz P."/>
            <person name="Kyrpides N.C."/>
        </authorList>
    </citation>
    <scope>NUCLEOTIDE SEQUENCE [LARGE SCALE GENOMIC DNA]</scope>
    <source>
        <strain evidence="2 3">VKM Ac-2541</strain>
    </source>
</reference>
<keyword evidence="3" id="KW-1185">Reference proteome</keyword>
<keyword evidence="1" id="KW-0472">Membrane</keyword>
<protein>
    <submittedName>
        <fullName evidence="2">Uncharacterized protein</fullName>
    </submittedName>
</protein>
<evidence type="ECO:0000256" key="1">
    <source>
        <dbReference type="SAM" id="Phobius"/>
    </source>
</evidence>
<comment type="caution">
    <text evidence="2">The sequence shown here is derived from an EMBL/GenBank/DDBJ whole genome shotgun (WGS) entry which is preliminary data.</text>
</comment>
<evidence type="ECO:0000313" key="2">
    <source>
        <dbReference type="EMBL" id="TCO42463.1"/>
    </source>
</evidence>
<sequence length="100" mass="10421">MARLGSIGGTDIMTRYHLLWMTVMGLLAAGGVMLALLYVNVEMTAGICLMAAAVGGSIYFNVAWPRRKPGQSLSASTVLAAATWAAIAVAVCGYWIVLAA</sequence>
<gene>
    <name evidence="2" type="ORF">EV646_11385</name>
</gene>
<name>A0A4R2ICZ9_9ACTN</name>
<feature type="transmembrane region" description="Helical" evidence="1">
    <location>
        <begin position="18"/>
        <end position="38"/>
    </location>
</feature>
<accession>A0A4R2ICZ9</accession>
<evidence type="ECO:0000313" key="3">
    <source>
        <dbReference type="Proteomes" id="UP000295573"/>
    </source>
</evidence>
<organism evidence="2 3">
    <name type="scientific">Kribbella antiqua</name>
    <dbReference type="NCBI Taxonomy" id="2512217"/>
    <lineage>
        <taxon>Bacteria</taxon>
        <taxon>Bacillati</taxon>
        <taxon>Actinomycetota</taxon>
        <taxon>Actinomycetes</taxon>
        <taxon>Propionibacteriales</taxon>
        <taxon>Kribbellaceae</taxon>
        <taxon>Kribbella</taxon>
    </lineage>
</organism>
<feature type="transmembrane region" description="Helical" evidence="1">
    <location>
        <begin position="76"/>
        <end position="97"/>
    </location>
</feature>
<feature type="transmembrane region" description="Helical" evidence="1">
    <location>
        <begin position="44"/>
        <end position="64"/>
    </location>
</feature>